<evidence type="ECO:0000313" key="2">
    <source>
        <dbReference type="EMBL" id="EAP85918.1"/>
    </source>
</evidence>
<evidence type="ECO:0000256" key="1">
    <source>
        <dbReference type="SAM" id="Phobius"/>
    </source>
</evidence>
<name>A3UBB7_CROAH</name>
<dbReference type="RefSeq" id="WP_013187304.1">
    <property type="nucleotide sequence ID" value="NC_014230.1"/>
</dbReference>
<dbReference type="GeneID" id="89454482"/>
<keyword evidence="1" id="KW-0472">Membrane</keyword>
<dbReference type="InterPro" id="IPR043727">
    <property type="entry name" value="Lmo0937-like"/>
</dbReference>
<dbReference type="EMBL" id="CP002046">
    <property type="protein sequence ID" value="EAP85918.1"/>
    <property type="molecule type" value="Genomic_DNA"/>
</dbReference>
<reference evidence="2 3" key="1">
    <citation type="journal article" date="2010" name="J. Bacteriol.">
        <title>The complete genome sequence of Croceibacter atlanticus HTCC2559T.</title>
        <authorList>
            <person name="Oh H.M."/>
            <person name="Kang I."/>
            <person name="Ferriera S."/>
            <person name="Giovannoni S.J."/>
            <person name="Cho J.C."/>
        </authorList>
    </citation>
    <scope>NUCLEOTIDE SEQUENCE [LARGE SCALE GENOMIC DNA]</scope>
    <source>
        <strain evidence="3">ATCC BAA-628 / HTCC2559 / KCTC 12090</strain>
    </source>
</reference>
<feature type="transmembrane region" description="Helical" evidence="1">
    <location>
        <begin position="29"/>
        <end position="47"/>
    </location>
</feature>
<keyword evidence="1" id="KW-1133">Transmembrane helix</keyword>
<protein>
    <recommendedName>
        <fullName evidence="4">Lmo0937 family membrane protein</fullName>
    </recommendedName>
</protein>
<dbReference type="AlphaFoldDB" id="A3UBB7"/>
<gene>
    <name evidence="2" type="ordered locus">CA2559_07796</name>
</gene>
<dbReference type="NCBIfam" id="NF033488">
    <property type="entry name" value="lmo0937_fam_TM"/>
    <property type="match status" value="1"/>
</dbReference>
<proteinExistence type="predicted"/>
<accession>A3UBB7</accession>
<keyword evidence="1" id="KW-0812">Transmembrane</keyword>
<evidence type="ECO:0000313" key="3">
    <source>
        <dbReference type="Proteomes" id="UP000002297"/>
    </source>
</evidence>
<feature type="transmembrane region" description="Helical" evidence="1">
    <location>
        <begin position="5"/>
        <end position="23"/>
    </location>
</feature>
<evidence type="ECO:0008006" key="4">
    <source>
        <dbReference type="Google" id="ProtNLM"/>
    </source>
</evidence>
<keyword evidence="3" id="KW-1185">Reference proteome</keyword>
<dbReference type="STRING" id="216432.CA2559_07796"/>
<dbReference type="KEGG" id="cat:CA2559_07796"/>
<sequence>MKDLIWLIIVILLVGWLIGYFGFGDVVGNLIHILLVLAVIAILYRLATGRRL</sequence>
<dbReference type="HOGENOM" id="CLU_199613_3_1_10"/>
<dbReference type="Pfam" id="PF18919">
    <property type="entry name" value="DUF5670"/>
    <property type="match status" value="1"/>
</dbReference>
<organism evidence="2 3">
    <name type="scientific">Croceibacter atlanticus (strain ATCC BAA-628 / JCM 21780 / CIP 108009 / IAM 15332 / KCTC 12090 / HTCC2559)</name>
    <dbReference type="NCBI Taxonomy" id="216432"/>
    <lineage>
        <taxon>Bacteria</taxon>
        <taxon>Pseudomonadati</taxon>
        <taxon>Bacteroidota</taxon>
        <taxon>Flavobacteriia</taxon>
        <taxon>Flavobacteriales</taxon>
        <taxon>Flavobacteriaceae</taxon>
        <taxon>Croceibacter</taxon>
    </lineage>
</organism>
<dbReference type="Proteomes" id="UP000002297">
    <property type="component" value="Chromosome"/>
</dbReference>